<dbReference type="PROSITE" id="PS00063">
    <property type="entry name" value="ALDOKETO_REDUCTASE_3"/>
    <property type="match status" value="1"/>
</dbReference>
<evidence type="ECO:0000256" key="2">
    <source>
        <dbReference type="ARBA" id="ARBA00022857"/>
    </source>
</evidence>
<dbReference type="Pfam" id="PF00248">
    <property type="entry name" value="Aldo_ket_red"/>
    <property type="match status" value="1"/>
</dbReference>
<sequence length="275" mass="31268">MIKSLKDTVTLNNGVTMPGFGFGVYKLENGRETAEMVKTAIQYSYRLIDTAALYENEEGVGEGIRESGVPREEVFVTTKLWNDQHGYDNALKAFDESLKKLNMDYVDLYLIHWPVTGKFIETWKALEKLYDEGLVRAIGVSNFHIHHLESLFADANVKPAVNQVEYHPHLTQENLRAFCQKENIQMEAWSPLKKGRLLDHPLLLDIGKKYGKSPAQVILRWTVQNSVIPIPKSSKPERIRENAAIFDFSLTDGEMKEISALNLNERSGPDPDTFV</sequence>
<dbReference type="EMBL" id="BMEV01000005">
    <property type="protein sequence ID" value="GGH70002.1"/>
    <property type="molecule type" value="Genomic_DNA"/>
</dbReference>
<evidence type="ECO:0000256" key="3">
    <source>
        <dbReference type="ARBA" id="ARBA00023002"/>
    </source>
</evidence>
<dbReference type="InterPro" id="IPR036812">
    <property type="entry name" value="NAD(P)_OxRdtase_dom_sf"/>
</dbReference>
<dbReference type="PANTHER" id="PTHR43827">
    <property type="entry name" value="2,5-DIKETO-D-GLUCONIC ACID REDUCTASE"/>
    <property type="match status" value="1"/>
</dbReference>
<dbReference type="FunFam" id="3.20.20.100:FF:000015">
    <property type="entry name" value="Oxidoreductase, aldo/keto reductase family"/>
    <property type="match status" value="1"/>
</dbReference>
<protein>
    <submittedName>
        <fullName evidence="8">Glyoxal reductase</fullName>
    </submittedName>
</protein>
<dbReference type="InterPro" id="IPR018170">
    <property type="entry name" value="Aldo/ket_reductase_CS"/>
</dbReference>
<dbReference type="PIRSF" id="PIRSF000097">
    <property type="entry name" value="AKR"/>
    <property type="match status" value="1"/>
</dbReference>
<dbReference type="InterPro" id="IPR044500">
    <property type="entry name" value="AKR5G"/>
</dbReference>
<reference evidence="8" key="2">
    <citation type="submission" date="2020-09" db="EMBL/GenBank/DDBJ databases">
        <authorList>
            <person name="Sun Q."/>
            <person name="Zhou Y."/>
        </authorList>
    </citation>
    <scope>NUCLEOTIDE SEQUENCE</scope>
    <source>
        <strain evidence="8">CGMCC 1.12360</strain>
    </source>
</reference>
<keyword evidence="2" id="KW-0521">NADP</keyword>
<dbReference type="Gene3D" id="3.20.20.100">
    <property type="entry name" value="NADP-dependent oxidoreductase domain"/>
    <property type="match status" value="1"/>
</dbReference>
<dbReference type="PROSITE" id="PS00062">
    <property type="entry name" value="ALDOKETO_REDUCTASE_2"/>
    <property type="match status" value="1"/>
</dbReference>
<proteinExistence type="inferred from homology"/>
<dbReference type="GO" id="GO:0016616">
    <property type="term" value="F:oxidoreductase activity, acting on the CH-OH group of donors, NAD or NADP as acceptor"/>
    <property type="evidence" value="ECO:0007669"/>
    <property type="project" value="UniProtKB-ARBA"/>
</dbReference>
<feature type="site" description="Lowers pKa of active site Tyr" evidence="6">
    <location>
        <position position="79"/>
    </location>
</feature>
<accession>A0A8J2ZPG8</accession>
<organism evidence="8 9">
    <name type="scientific">Compostibacillus humi</name>
    <dbReference type="NCBI Taxonomy" id="1245525"/>
    <lineage>
        <taxon>Bacteria</taxon>
        <taxon>Bacillati</taxon>
        <taxon>Bacillota</taxon>
        <taxon>Bacilli</taxon>
        <taxon>Bacillales</taxon>
        <taxon>Bacillaceae</taxon>
        <taxon>Compostibacillus</taxon>
    </lineage>
</organism>
<feature type="active site" description="Proton donor" evidence="4">
    <location>
        <position position="54"/>
    </location>
</feature>
<feature type="binding site" evidence="5">
    <location>
        <position position="112"/>
    </location>
    <ligand>
        <name>substrate</name>
    </ligand>
</feature>
<gene>
    <name evidence="8" type="ORF">GCM10010978_04500</name>
</gene>
<dbReference type="Proteomes" id="UP000602050">
    <property type="component" value="Unassembled WGS sequence"/>
</dbReference>
<evidence type="ECO:0000256" key="1">
    <source>
        <dbReference type="ARBA" id="ARBA00007905"/>
    </source>
</evidence>
<dbReference type="InterPro" id="IPR020471">
    <property type="entry name" value="AKR"/>
</dbReference>
<feature type="domain" description="NADP-dependent oxidoreductase" evidence="7">
    <location>
        <begin position="22"/>
        <end position="262"/>
    </location>
</feature>
<evidence type="ECO:0000259" key="7">
    <source>
        <dbReference type="Pfam" id="PF00248"/>
    </source>
</evidence>
<dbReference type="AlphaFoldDB" id="A0A8J2ZPG8"/>
<comment type="caution">
    <text evidence="8">The sequence shown here is derived from an EMBL/GenBank/DDBJ whole genome shotgun (WGS) entry which is preliminary data.</text>
</comment>
<name>A0A8J2ZPG8_9BACI</name>
<dbReference type="PRINTS" id="PR00069">
    <property type="entry name" value="ALDKETRDTASE"/>
</dbReference>
<dbReference type="CDD" id="cd19157">
    <property type="entry name" value="AKR_AKR5G1-3"/>
    <property type="match status" value="1"/>
</dbReference>
<comment type="similarity">
    <text evidence="1">Belongs to the aldo/keto reductase family.</text>
</comment>
<dbReference type="PANTHER" id="PTHR43827:SF3">
    <property type="entry name" value="NADP-DEPENDENT OXIDOREDUCTASE DOMAIN-CONTAINING PROTEIN"/>
    <property type="match status" value="1"/>
</dbReference>
<dbReference type="RefSeq" id="WP_188390747.1">
    <property type="nucleotide sequence ID" value="NZ_BMEV01000005.1"/>
</dbReference>
<dbReference type="SUPFAM" id="SSF51430">
    <property type="entry name" value="NAD(P)-linked oxidoreductase"/>
    <property type="match status" value="1"/>
</dbReference>
<reference evidence="8" key="1">
    <citation type="journal article" date="2014" name="Int. J. Syst. Evol. Microbiol.">
        <title>Complete genome sequence of Corynebacterium casei LMG S-19264T (=DSM 44701T), isolated from a smear-ripened cheese.</title>
        <authorList>
            <consortium name="US DOE Joint Genome Institute (JGI-PGF)"/>
            <person name="Walter F."/>
            <person name="Albersmeier A."/>
            <person name="Kalinowski J."/>
            <person name="Ruckert C."/>
        </authorList>
    </citation>
    <scope>NUCLEOTIDE SEQUENCE</scope>
    <source>
        <strain evidence="8">CGMCC 1.12360</strain>
    </source>
</reference>
<keyword evidence="9" id="KW-1185">Reference proteome</keyword>
<evidence type="ECO:0000313" key="9">
    <source>
        <dbReference type="Proteomes" id="UP000602050"/>
    </source>
</evidence>
<evidence type="ECO:0000256" key="4">
    <source>
        <dbReference type="PIRSR" id="PIRSR000097-1"/>
    </source>
</evidence>
<keyword evidence="3" id="KW-0560">Oxidoreductase</keyword>
<dbReference type="InterPro" id="IPR023210">
    <property type="entry name" value="NADP_OxRdtase_dom"/>
</dbReference>
<evidence type="ECO:0000313" key="8">
    <source>
        <dbReference type="EMBL" id="GGH70002.1"/>
    </source>
</evidence>
<evidence type="ECO:0000256" key="6">
    <source>
        <dbReference type="PIRSR" id="PIRSR000097-3"/>
    </source>
</evidence>
<evidence type="ECO:0000256" key="5">
    <source>
        <dbReference type="PIRSR" id="PIRSR000097-2"/>
    </source>
</evidence>